<reference evidence="14" key="1">
    <citation type="submission" date="2020-07" db="EMBL/GenBank/DDBJ databases">
        <title>Huge and variable diversity of episymbiotic CPR bacteria and DPANN archaea in groundwater ecosystems.</title>
        <authorList>
            <person name="He C.Y."/>
            <person name="Keren R."/>
            <person name="Whittaker M."/>
            <person name="Farag I.F."/>
            <person name="Doudna J."/>
            <person name="Cate J.H.D."/>
            <person name="Banfield J.F."/>
        </authorList>
    </citation>
    <scope>NUCLEOTIDE SEQUENCE</scope>
    <source>
        <strain evidence="14">NC_groundwater_1225_Ag_S-0.1um_56_177</strain>
    </source>
</reference>
<evidence type="ECO:0000256" key="3">
    <source>
        <dbReference type="ARBA" id="ARBA00022705"/>
    </source>
</evidence>
<dbReference type="CDD" id="cd06571">
    <property type="entry name" value="Bac_DnaA_C"/>
    <property type="match status" value="1"/>
</dbReference>
<dbReference type="Gene3D" id="3.30.300.180">
    <property type="match status" value="1"/>
</dbReference>
<keyword evidence="4 8" id="KW-0547">Nucleotide-binding</keyword>
<evidence type="ECO:0000256" key="8">
    <source>
        <dbReference type="HAMAP-Rule" id="MF_00377"/>
    </source>
</evidence>
<dbReference type="GO" id="GO:0003688">
    <property type="term" value="F:DNA replication origin binding"/>
    <property type="evidence" value="ECO:0007669"/>
    <property type="project" value="UniProtKB-UniRule"/>
</dbReference>
<keyword evidence="2 8" id="KW-0963">Cytoplasm</keyword>
<proteinExistence type="inferred from homology"/>
<dbReference type="GO" id="GO:0006275">
    <property type="term" value="P:regulation of DNA replication"/>
    <property type="evidence" value="ECO:0007669"/>
    <property type="project" value="UniProtKB-UniRule"/>
</dbReference>
<comment type="function">
    <text evidence="8 10">Plays an essential role in the initiation and regulation of chromosomal replication. ATP-DnaA binds to the origin of replication (oriC) to initiate formation of the DNA replication initiation complex once per cell cycle. Binds the DnaA box (a 9 base pair repeat at the origin) and separates the double-stranded (ds)DNA. Forms a right-handed helical filament on oriC DNA; dsDNA binds to the exterior of the filament while single-stranded (ss)DNA is stabiized in the filament's interior. The ATP-DnaA-oriC complex binds and stabilizes one strand of the AT-rich DNA unwinding element (DUE), permitting loading of DNA polymerase. After initiation quickly degrades to an ADP-DnaA complex that is not apt for DNA replication. Binds acidic phospholipids.</text>
</comment>
<accession>A0A933DU23</accession>
<evidence type="ECO:0000256" key="9">
    <source>
        <dbReference type="NCBIfam" id="TIGR00362"/>
    </source>
</evidence>
<evidence type="ECO:0000256" key="6">
    <source>
        <dbReference type="ARBA" id="ARBA00023121"/>
    </source>
</evidence>
<keyword evidence="5 8" id="KW-0067">ATP-binding</keyword>
<evidence type="ECO:0000256" key="5">
    <source>
        <dbReference type="ARBA" id="ARBA00022840"/>
    </source>
</evidence>
<dbReference type="Pfam" id="PF11638">
    <property type="entry name" value="DnaA_N"/>
    <property type="match status" value="1"/>
</dbReference>
<name>A0A933DU23_9BACT</name>
<evidence type="ECO:0000256" key="7">
    <source>
        <dbReference type="ARBA" id="ARBA00023125"/>
    </source>
</evidence>
<dbReference type="Proteomes" id="UP000756703">
    <property type="component" value="Unassembled WGS sequence"/>
</dbReference>
<dbReference type="PRINTS" id="PR00051">
    <property type="entry name" value="DNAA"/>
</dbReference>
<comment type="subunit">
    <text evidence="8">Oligomerizes as a right-handed, spiral filament on DNA at oriC.</text>
</comment>
<dbReference type="PANTHER" id="PTHR30050:SF2">
    <property type="entry name" value="CHROMOSOMAL REPLICATION INITIATOR PROTEIN DNAA"/>
    <property type="match status" value="1"/>
</dbReference>
<dbReference type="InterPro" id="IPR013159">
    <property type="entry name" value="DnaA_C"/>
</dbReference>
<dbReference type="InterPro" id="IPR010921">
    <property type="entry name" value="Trp_repressor/repl_initiator"/>
</dbReference>
<evidence type="ECO:0000313" key="14">
    <source>
        <dbReference type="EMBL" id="MBI4132523.1"/>
    </source>
</evidence>
<dbReference type="Gene3D" id="3.40.50.300">
    <property type="entry name" value="P-loop containing nucleotide triphosphate hydrolases"/>
    <property type="match status" value="1"/>
</dbReference>
<dbReference type="SUPFAM" id="SSF52540">
    <property type="entry name" value="P-loop containing nucleoside triphosphate hydrolases"/>
    <property type="match status" value="1"/>
</dbReference>
<evidence type="ECO:0000256" key="11">
    <source>
        <dbReference type="RuleBase" id="RU004227"/>
    </source>
</evidence>
<feature type="binding site" evidence="8">
    <location>
        <position position="168"/>
    </location>
    <ligand>
        <name>ATP</name>
        <dbReference type="ChEBI" id="CHEBI:30616"/>
    </ligand>
</feature>
<dbReference type="Gene3D" id="1.10.1750.10">
    <property type="match status" value="1"/>
</dbReference>
<dbReference type="HAMAP" id="MF_00377">
    <property type="entry name" value="DnaA_bact"/>
    <property type="match status" value="1"/>
</dbReference>
<feature type="binding site" evidence="8">
    <location>
        <position position="164"/>
    </location>
    <ligand>
        <name>ATP</name>
        <dbReference type="ChEBI" id="CHEBI:30616"/>
    </ligand>
</feature>
<dbReference type="SMART" id="SM00760">
    <property type="entry name" value="Bac_DnaA_C"/>
    <property type="match status" value="1"/>
</dbReference>
<comment type="caution">
    <text evidence="8">Lacks conserved residue(s) required for the propagation of feature annotation.</text>
</comment>
<feature type="binding site" evidence="8">
    <location>
        <position position="167"/>
    </location>
    <ligand>
        <name>ATP</name>
        <dbReference type="ChEBI" id="CHEBI:30616"/>
    </ligand>
</feature>
<protein>
    <recommendedName>
        <fullName evidence="8 9">Chromosomal replication initiator protein DnaA</fullName>
    </recommendedName>
</protein>
<dbReference type="Pfam" id="PF08299">
    <property type="entry name" value="Bac_DnaA_C"/>
    <property type="match status" value="1"/>
</dbReference>
<evidence type="ECO:0000256" key="10">
    <source>
        <dbReference type="RuleBase" id="RU000577"/>
    </source>
</evidence>
<feature type="region of interest" description="Domain III, AAA+ region" evidence="8">
    <location>
        <begin position="120"/>
        <end position="336"/>
    </location>
</feature>
<dbReference type="InterPro" id="IPR020591">
    <property type="entry name" value="Chromosome_initiator_DnaA-like"/>
</dbReference>
<dbReference type="Gene3D" id="1.10.8.60">
    <property type="match status" value="1"/>
</dbReference>
<comment type="subcellular location">
    <subcellularLocation>
        <location evidence="8">Cytoplasm</location>
    </subcellularLocation>
</comment>
<evidence type="ECO:0000259" key="12">
    <source>
        <dbReference type="SMART" id="SM00382"/>
    </source>
</evidence>
<sequence>MNREDVWKQVLAELEISISRASFLAWFKETAIADIAEGVVTISVPNGFAKNWLQDKYHKAILRALRNVLEDTREVGYVVGSLERVGGVARSRPRAARPFYLEIPQDRLELKESPVDPESGLNPKYALDQFVVGSFNELAYAAAQAVIKNLGTTYNPLFIYGGVGLGKTHLIQAVGNEMLKHPPGLKVRYLPSEKYMGEIVDAINDKSMNQLKERYRSVDLLIMDDIQFIARTEKMQEEFFHVFNALFENNKQIVISSDRPPAAIPTLEHRLRSRFEGGMIADIGVPDFETRLAILKAKLKIRTASLPEDVLECVAETITNNVRDLEGALNRLILRTTMNAAPLDAVEAKKILSQVAAAPRRFTSAKKIIRAVAEFYEVTEKDIINRSRRKEIVKPRQVAMFLLRDELKCSFPFIGERLGKKDHTTAIHAYKKVLGELDKNPALDIELKTLKEKIYSSMV</sequence>
<evidence type="ECO:0000256" key="2">
    <source>
        <dbReference type="ARBA" id="ARBA00022490"/>
    </source>
</evidence>
<dbReference type="InterPro" id="IPR024633">
    <property type="entry name" value="DnaA_N_dom"/>
</dbReference>
<dbReference type="GO" id="GO:0005524">
    <property type="term" value="F:ATP binding"/>
    <property type="evidence" value="ECO:0007669"/>
    <property type="project" value="UniProtKB-UniRule"/>
</dbReference>
<dbReference type="PANTHER" id="PTHR30050">
    <property type="entry name" value="CHROMOSOMAL REPLICATION INITIATOR PROTEIN DNAA"/>
    <property type="match status" value="1"/>
</dbReference>
<dbReference type="InterPro" id="IPR027417">
    <property type="entry name" value="P-loop_NTPase"/>
</dbReference>
<dbReference type="GO" id="GO:0008289">
    <property type="term" value="F:lipid binding"/>
    <property type="evidence" value="ECO:0007669"/>
    <property type="project" value="UniProtKB-KW"/>
</dbReference>
<dbReference type="FunFam" id="3.40.50.300:FF:000668">
    <property type="entry name" value="Chromosomal replication initiator protein DnaA"/>
    <property type="match status" value="1"/>
</dbReference>
<keyword evidence="6 8" id="KW-0446">Lipid-binding</keyword>
<evidence type="ECO:0000256" key="4">
    <source>
        <dbReference type="ARBA" id="ARBA00022741"/>
    </source>
</evidence>
<dbReference type="CDD" id="cd00009">
    <property type="entry name" value="AAA"/>
    <property type="match status" value="1"/>
</dbReference>
<dbReference type="GO" id="GO:0005737">
    <property type="term" value="C:cytoplasm"/>
    <property type="evidence" value="ECO:0007669"/>
    <property type="project" value="UniProtKB-SubCell"/>
</dbReference>
<dbReference type="InterPro" id="IPR003593">
    <property type="entry name" value="AAA+_ATPase"/>
</dbReference>
<feature type="domain" description="Chromosomal replication initiator DnaA C-terminal" evidence="13">
    <location>
        <begin position="364"/>
        <end position="433"/>
    </location>
</feature>
<dbReference type="EMBL" id="JACQMI010000002">
    <property type="protein sequence ID" value="MBI4132523.1"/>
    <property type="molecule type" value="Genomic_DNA"/>
</dbReference>
<dbReference type="SUPFAM" id="SSF48295">
    <property type="entry name" value="TrpR-like"/>
    <property type="match status" value="1"/>
</dbReference>
<dbReference type="InterPro" id="IPR038454">
    <property type="entry name" value="DnaA_N_sf"/>
</dbReference>
<gene>
    <name evidence="8 14" type="primary">dnaA</name>
    <name evidence="14" type="ORF">HY473_00280</name>
</gene>
<evidence type="ECO:0000256" key="1">
    <source>
        <dbReference type="ARBA" id="ARBA00006583"/>
    </source>
</evidence>
<organism evidence="14 15">
    <name type="scientific">Candidatus Sungiibacteriota bacterium</name>
    <dbReference type="NCBI Taxonomy" id="2750080"/>
    <lineage>
        <taxon>Bacteria</taxon>
        <taxon>Candidatus Sungiibacteriota</taxon>
    </lineage>
</organism>
<dbReference type="AlphaFoldDB" id="A0A933DU23"/>
<dbReference type="InterPro" id="IPR013317">
    <property type="entry name" value="DnaA_dom"/>
</dbReference>
<feature type="region of interest" description="Domain IV, binds dsDNA" evidence="8">
    <location>
        <begin position="337"/>
        <end position="459"/>
    </location>
</feature>
<comment type="similarity">
    <text evidence="1 8 11">Belongs to the DnaA family.</text>
</comment>
<dbReference type="Pfam" id="PF00308">
    <property type="entry name" value="Bac_DnaA"/>
    <property type="match status" value="1"/>
</dbReference>
<evidence type="ECO:0000313" key="15">
    <source>
        <dbReference type="Proteomes" id="UP000756703"/>
    </source>
</evidence>
<dbReference type="SMART" id="SM00382">
    <property type="entry name" value="AAA"/>
    <property type="match status" value="1"/>
</dbReference>
<feature type="region of interest" description="Domain I, interacts with DnaA modulators" evidence="8">
    <location>
        <begin position="1"/>
        <end position="113"/>
    </location>
</feature>
<evidence type="ECO:0000259" key="13">
    <source>
        <dbReference type="SMART" id="SM00760"/>
    </source>
</evidence>
<dbReference type="InterPro" id="IPR001957">
    <property type="entry name" value="Chromosome_initiator_DnaA"/>
</dbReference>
<comment type="caution">
    <text evidence="14">The sequence shown here is derived from an EMBL/GenBank/DDBJ whole genome shotgun (WGS) entry which is preliminary data.</text>
</comment>
<dbReference type="GO" id="GO:0005886">
    <property type="term" value="C:plasma membrane"/>
    <property type="evidence" value="ECO:0007669"/>
    <property type="project" value="TreeGrafter"/>
</dbReference>
<dbReference type="GO" id="GO:0006270">
    <property type="term" value="P:DNA replication initiation"/>
    <property type="evidence" value="ECO:0007669"/>
    <property type="project" value="UniProtKB-UniRule"/>
</dbReference>
<feature type="binding site" evidence="8">
    <location>
        <position position="166"/>
    </location>
    <ligand>
        <name>ATP</name>
        <dbReference type="ChEBI" id="CHEBI:30616"/>
    </ligand>
</feature>
<dbReference type="NCBIfam" id="TIGR00362">
    <property type="entry name" value="DnaA"/>
    <property type="match status" value="1"/>
</dbReference>
<comment type="domain">
    <text evidence="8">Domain I is involved in oligomerization and binding regulators, domain II is flexibile and of varying length in different bacteria, domain III forms the AAA+ region, while domain IV binds dsDNA.</text>
</comment>
<keyword evidence="7 8" id="KW-0238">DNA-binding</keyword>
<keyword evidence="3 8" id="KW-0235">DNA replication</keyword>
<feature type="domain" description="AAA+ ATPase" evidence="12">
    <location>
        <begin position="153"/>
        <end position="285"/>
    </location>
</feature>